<dbReference type="GeneID" id="81429665"/>
<keyword evidence="3" id="KW-1185">Reference proteome</keyword>
<dbReference type="InterPro" id="IPR038883">
    <property type="entry name" value="AN11006-like"/>
</dbReference>
<evidence type="ECO:0000313" key="2">
    <source>
        <dbReference type="EMBL" id="KAJ5157265.1"/>
    </source>
</evidence>
<dbReference type="RefSeq" id="XP_056540254.1">
    <property type="nucleotide sequence ID" value="XM_056690489.1"/>
</dbReference>
<gene>
    <name evidence="2" type="ORF">N7482_008365</name>
</gene>
<reference evidence="2" key="1">
    <citation type="submission" date="2022-11" db="EMBL/GenBank/DDBJ databases">
        <authorList>
            <person name="Petersen C."/>
        </authorList>
    </citation>
    <scope>NUCLEOTIDE SEQUENCE</scope>
    <source>
        <strain evidence="2">IBT 26290</strain>
    </source>
</reference>
<feature type="domain" description="2EXR" evidence="1">
    <location>
        <begin position="14"/>
        <end position="90"/>
    </location>
</feature>
<organism evidence="2 3">
    <name type="scientific">Penicillium canariense</name>
    <dbReference type="NCBI Taxonomy" id="189055"/>
    <lineage>
        <taxon>Eukaryota</taxon>
        <taxon>Fungi</taxon>
        <taxon>Dikarya</taxon>
        <taxon>Ascomycota</taxon>
        <taxon>Pezizomycotina</taxon>
        <taxon>Eurotiomycetes</taxon>
        <taxon>Eurotiomycetidae</taxon>
        <taxon>Eurotiales</taxon>
        <taxon>Aspergillaceae</taxon>
        <taxon>Penicillium</taxon>
    </lineage>
</organism>
<dbReference type="Pfam" id="PF20150">
    <property type="entry name" value="2EXR"/>
    <property type="match status" value="1"/>
</dbReference>
<dbReference type="PANTHER" id="PTHR42085">
    <property type="entry name" value="F-BOX DOMAIN-CONTAINING PROTEIN"/>
    <property type="match status" value="1"/>
</dbReference>
<reference evidence="2" key="2">
    <citation type="journal article" date="2023" name="IMA Fungus">
        <title>Comparative genomic study of the Penicillium genus elucidates a diverse pangenome and 15 lateral gene transfer events.</title>
        <authorList>
            <person name="Petersen C."/>
            <person name="Sorensen T."/>
            <person name="Nielsen M.R."/>
            <person name="Sondergaard T.E."/>
            <person name="Sorensen J.L."/>
            <person name="Fitzpatrick D.A."/>
            <person name="Frisvad J.C."/>
            <person name="Nielsen K.L."/>
        </authorList>
    </citation>
    <scope>NUCLEOTIDE SEQUENCE</scope>
    <source>
        <strain evidence="2">IBT 26290</strain>
    </source>
</reference>
<accession>A0A9W9HVV2</accession>
<dbReference type="EMBL" id="JAPQKN010000006">
    <property type="protein sequence ID" value="KAJ5157265.1"/>
    <property type="molecule type" value="Genomic_DNA"/>
</dbReference>
<evidence type="ECO:0000259" key="1">
    <source>
        <dbReference type="Pfam" id="PF20150"/>
    </source>
</evidence>
<proteinExistence type="predicted"/>
<dbReference type="OrthoDB" id="2951834at2759"/>
<dbReference type="AlphaFoldDB" id="A0A9W9HVV2"/>
<dbReference type="Proteomes" id="UP001149163">
    <property type="component" value="Unassembled WGS sequence"/>
</dbReference>
<evidence type="ECO:0000313" key="3">
    <source>
        <dbReference type="Proteomes" id="UP001149163"/>
    </source>
</evidence>
<sequence>MSDSIRQSQPDIFPFLSLPLELRWMVYRHALSTPHGLWMDTYRRDIPGFLRKKNYEPAASDLLAAEGLHGIITPALLRVCSQIHHEAKHYINNNQWRLNRWSARTIADIPQSVRDKVQALFLGRDPSGSSAPDGTPSNQFESPIELISSLPNVQHITLGMLEDDKGLSGTPKPGDMVVASTLFERQEPWSRFHIYKYLFQRGSFKSISLECMWTYPSCLYPWVYLWSWVTTMSWELLPHQVQPKLKEPLREVTSHLGFYDNGFLPTYRNYAPLLDSSNERTAVFRTLLCRLREVWEDFGVRVYARDPTSYERGTMVVFERM</sequence>
<comment type="caution">
    <text evidence="2">The sequence shown here is derived from an EMBL/GenBank/DDBJ whole genome shotgun (WGS) entry which is preliminary data.</text>
</comment>
<protein>
    <recommendedName>
        <fullName evidence="1">2EXR domain-containing protein</fullName>
    </recommendedName>
</protein>
<name>A0A9W9HVV2_9EURO</name>
<dbReference type="PANTHER" id="PTHR42085:SF1">
    <property type="entry name" value="F-BOX DOMAIN-CONTAINING PROTEIN"/>
    <property type="match status" value="1"/>
</dbReference>
<dbReference type="InterPro" id="IPR045518">
    <property type="entry name" value="2EXR"/>
</dbReference>